<organism evidence="2 3">
    <name type="scientific">Muricoccus vinaceus</name>
    <dbReference type="NCBI Taxonomy" id="424704"/>
    <lineage>
        <taxon>Bacteria</taxon>
        <taxon>Pseudomonadati</taxon>
        <taxon>Pseudomonadota</taxon>
        <taxon>Alphaproteobacteria</taxon>
        <taxon>Acetobacterales</taxon>
        <taxon>Roseomonadaceae</taxon>
        <taxon>Muricoccus</taxon>
    </lineage>
</organism>
<protein>
    <recommendedName>
        <fullName evidence="4">Nucleotidyl transferase AbiEii/AbiGii toxin family protein</fullName>
    </recommendedName>
</protein>
<gene>
    <name evidence="2" type="ORF">ACFFIC_19105</name>
</gene>
<evidence type="ECO:0000256" key="1">
    <source>
        <dbReference type="SAM" id="MobiDB-lite"/>
    </source>
</evidence>
<name>A0ABV6IVJ3_9PROT</name>
<proteinExistence type="predicted"/>
<evidence type="ECO:0000313" key="2">
    <source>
        <dbReference type="EMBL" id="MFC0387634.1"/>
    </source>
</evidence>
<dbReference type="RefSeq" id="WP_377053278.1">
    <property type="nucleotide sequence ID" value="NZ_JBHLVZ010000069.1"/>
</dbReference>
<reference evidence="2 3" key="1">
    <citation type="submission" date="2024-09" db="EMBL/GenBank/DDBJ databases">
        <authorList>
            <person name="Sun Q."/>
            <person name="Mori K."/>
        </authorList>
    </citation>
    <scope>NUCLEOTIDE SEQUENCE [LARGE SCALE GENOMIC DNA]</scope>
    <source>
        <strain evidence="2 3">CCM 7468</strain>
    </source>
</reference>
<sequence>MPLDDFQKSVLRTLMPLRSPGSVFAGGTVIQQHGFRLSDDQDIFHDAGEDVIAIAERDVAELRKRGFDVSVGRAHEGLVEAVVARGNEGRTKLQWVEAGSWHFFSPVPDPEFGWRLHMADLAVNKALAAGGRKQVRDYVDLFMIHRHVMPLWSVLWAAPGKDDAWSPLSLAEKIAMTNGFRQADIDEAVLATVDISAAEVGRTVRAAIEEAMEVFQRLPDDTAGCLFVDEEGGVVTDATAVLSGVPGIRGMGAAKGGAWPSGPGIDYALIQRVIEAFGWEGSNPRPGHDPGSPSEPGRR</sequence>
<evidence type="ECO:0000313" key="3">
    <source>
        <dbReference type="Proteomes" id="UP001589789"/>
    </source>
</evidence>
<feature type="region of interest" description="Disordered" evidence="1">
    <location>
        <begin position="279"/>
        <end position="299"/>
    </location>
</feature>
<comment type="caution">
    <text evidence="2">The sequence shown here is derived from an EMBL/GenBank/DDBJ whole genome shotgun (WGS) entry which is preliminary data.</text>
</comment>
<keyword evidence="3" id="KW-1185">Reference proteome</keyword>
<dbReference type="EMBL" id="JBHLVZ010000069">
    <property type="protein sequence ID" value="MFC0387634.1"/>
    <property type="molecule type" value="Genomic_DNA"/>
</dbReference>
<evidence type="ECO:0008006" key="4">
    <source>
        <dbReference type="Google" id="ProtNLM"/>
    </source>
</evidence>
<accession>A0ABV6IVJ3</accession>
<dbReference type="Proteomes" id="UP001589789">
    <property type="component" value="Unassembled WGS sequence"/>
</dbReference>